<keyword evidence="1" id="KW-0812">Transmembrane</keyword>
<organism evidence="2">
    <name type="scientific">Myoviridae sp. ctm8X17</name>
    <dbReference type="NCBI Taxonomy" id="2825168"/>
    <lineage>
        <taxon>Viruses</taxon>
        <taxon>Duplodnaviria</taxon>
        <taxon>Heunggongvirae</taxon>
        <taxon>Uroviricota</taxon>
        <taxon>Caudoviricetes</taxon>
    </lineage>
</organism>
<dbReference type="EMBL" id="BK015607">
    <property type="protein sequence ID" value="DAE15565.1"/>
    <property type="molecule type" value="Genomic_DNA"/>
</dbReference>
<accession>A0A8S5Q9X9</accession>
<evidence type="ECO:0000313" key="2">
    <source>
        <dbReference type="EMBL" id="DAE15565.1"/>
    </source>
</evidence>
<feature type="transmembrane region" description="Helical" evidence="1">
    <location>
        <begin position="12"/>
        <end position="31"/>
    </location>
</feature>
<reference evidence="2" key="1">
    <citation type="journal article" date="2021" name="Proc. Natl. Acad. Sci. U.S.A.">
        <title>A Catalog of Tens of Thousands of Viruses from Human Metagenomes Reveals Hidden Associations with Chronic Diseases.</title>
        <authorList>
            <person name="Tisza M.J."/>
            <person name="Buck C.B."/>
        </authorList>
    </citation>
    <scope>NUCLEOTIDE SEQUENCE</scope>
    <source>
        <strain evidence="2">Ctm8X17</strain>
    </source>
</reference>
<feature type="transmembrane region" description="Helical" evidence="1">
    <location>
        <begin position="37"/>
        <end position="59"/>
    </location>
</feature>
<sequence>MLKKNKNPKLKKWIEFWCVCAIIGCISGFTWSDNMVMNIIVIIISALILAIIRVVLIFYSNSRR</sequence>
<protein>
    <submittedName>
        <fullName evidence="2">Uncharacterized protein</fullName>
    </submittedName>
</protein>
<evidence type="ECO:0000256" key="1">
    <source>
        <dbReference type="SAM" id="Phobius"/>
    </source>
</evidence>
<keyword evidence="1" id="KW-0472">Membrane</keyword>
<keyword evidence="1" id="KW-1133">Transmembrane helix</keyword>
<proteinExistence type="predicted"/>
<name>A0A8S5Q9X9_9CAUD</name>